<keyword evidence="1" id="KW-0805">Transcription regulation</keyword>
<protein>
    <submittedName>
        <fullName evidence="5">MarR family transcriptional regulator</fullName>
    </submittedName>
</protein>
<dbReference type="EMBL" id="VKKG01000002">
    <property type="protein sequence ID" value="TRY19086.1"/>
    <property type="molecule type" value="Genomic_DNA"/>
</dbReference>
<keyword evidence="2" id="KW-0238">DNA-binding</keyword>
<accession>A0A553K334</accession>
<dbReference type="GO" id="GO:0003700">
    <property type="term" value="F:DNA-binding transcription factor activity"/>
    <property type="evidence" value="ECO:0007669"/>
    <property type="project" value="InterPro"/>
</dbReference>
<gene>
    <name evidence="5" type="ORF">FOJ82_05970</name>
</gene>
<proteinExistence type="predicted"/>
<dbReference type="SUPFAM" id="SSF46785">
    <property type="entry name" value="Winged helix' DNA-binding domain"/>
    <property type="match status" value="1"/>
</dbReference>
<evidence type="ECO:0000256" key="1">
    <source>
        <dbReference type="ARBA" id="ARBA00023015"/>
    </source>
</evidence>
<evidence type="ECO:0000256" key="2">
    <source>
        <dbReference type="ARBA" id="ARBA00023125"/>
    </source>
</evidence>
<dbReference type="GO" id="GO:0003677">
    <property type="term" value="F:DNA binding"/>
    <property type="evidence" value="ECO:0007669"/>
    <property type="project" value="UniProtKB-KW"/>
</dbReference>
<dbReference type="InterPro" id="IPR036388">
    <property type="entry name" value="WH-like_DNA-bd_sf"/>
</dbReference>
<evidence type="ECO:0000259" key="4">
    <source>
        <dbReference type="PROSITE" id="PS50995"/>
    </source>
</evidence>
<dbReference type="PANTHER" id="PTHR42756">
    <property type="entry name" value="TRANSCRIPTIONAL REGULATOR, MARR"/>
    <property type="match status" value="1"/>
</dbReference>
<evidence type="ECO:0000313" key="6">
    <source>
        <dbReference type="Proteomes" id="UP000317638"/>
    </source>
</evidence>
<dbReference type="InterPro" id="IPR036390">
    <property type="entry name" value="WH_DNA-bd_sf"/>
</dbReference>
<dbReference type="AlphaFoldDB" id="A0A553K334"/>
<organism evidence="5 6">
    <name type="scientific">Tessaracoccus rhinocerotis</name>
    <dbReference type="NCBI Taxonomy" id="1689449"/>
    <lineage>
        <taxon>Bacteria</taxon>
        <taxon>Bacillati</taxon>
        <taxon>Actinomycetota</taxon>
        <taxon>Actinomycetes</taxon>
        <taxon>Propionibacteriales</taxon>
        <taxon>Propionibacteriaceae</taxon>
        <taxon>Tessaracoccus</taxon>
    </lineage>
</organism>
<dbReference type="Pfam" id="PF12802">
    <property type="entry name" value="MarR_2"/>
    <property type="match status" value="1"/>
</dbReference>
<dbReference type="SMART" id="SM00347">
    <property type="entry name" value="HTH_MARR"/>
    <property type="match status" value="1"/>
</dbReference>
<dbReference type="Proteomes" id="UP000317638">
    <property type="component" value="Unassembled WGS sequence"/>
</dbReference>
<sequence length="139" mass="15395">MEVWSRIHRLSEVLAQHRKRSFAGQGLENWEFDVLAALRKAGKPYRLSPGQLLKETHVTSGTMTNRIDRLRSRGLVTREPHPSDGRGAVVALTDQGRELVDSALTELLELESSLLQGWNREESDALASALRKLLGGAVG</sequence>
<dbReference type="PRINTS" id="PR00598">
    <property type="entry name" value="HTHMARR"/>
</dbReference>
<dbReference type="InterPro" id="IPR000835">
    <property type="entry name" value="HTH_MarR-typ"/>
</dbReference>
<keyword evidence="6" id="KW-1185">Reference proteome</keyword>
<dbReference type="Gene3D" id="1.10.10.10">
    <property type="entry name" value="Winged helix-like DNA-binding domain superfamily/Winged helix DNA-binding domain"/>
    <property type="match status" value="1"/>
</dbReference>
<keyword evidence="3" id="KW-0804">Transcription</keyword>
<evidence type="ECO:0000313" key="5">
    <source>
        <dbReference type="EMBL" id="TRY19086.1"/>
    </source>
</evidence>
<dbReference type="OrthoDB" id="3237509at2"/>
<comment type="caution">
    <text evidence="5">The sequence shown here is derived from an EMBL/GenBank/DDBJ whole genome shotgun (WGS) entry which is preliminary data.</text>
</comment>
<dbReference type="PROSITE" id="PS50995">
    <property type="entry name" value="HTH_MARR_2"/>
    <property type="match status" value="1"/>
</dbReference>
<name>A0A553K334_9ACTN</name>
<dbReference type="PANTHER" id="PTHR42756:SF1">
    <property type="entry name" value="TRANSCRIPTIONAL REPRESSOR OF EMRAB OPERON"/>
    <property type="match status" value="1"/>
</dbReference>
<feature type="domain" description="HTH marR-type" evidence="4">
    <location>
        <begin position="1"/>
        <end position="135"/>
    </location>
</feature>
<reference evidence="5 6" key="1">
    <citation type="submission" date="2019-07" db="EMBL/GenBank/DDBJ databases">
        <authorList>
            <person name="Zhou L.-Y."/>
        </authorList>
    </citation>
    <scope>NUCLEOTIDE SEQUENCE [LARGE SCALE GENOMIC DNA]</scope>
    <source>
        <strain evidence="5 6">YIM 101269</strain>
    </source>
</reference>
<evidence type="ECO:0000256" key="3">
    <source>
        <dbReference type="ARBA" id="ARBA00023163"/>
    </source>
</evidence>